<dbReference type="Proteomes" id="UP000590740">
    <property type="component" value="Unassembled WGS sequence"/>
</dbReference>
<keyword evidence="2" id="KW-1185">Reference proteome</keyword>
<reference evidence="1 2" key="1">
    <citation type="submission" date="2020-08" db="EMBL/GenBank/DDBJ databases">
        <title>Genomic Encyclopedia of Type Strains, Phase IV (KMG-IV): sequencing the most valuable type-strain genomes for metagenomic binning, comparative biology and taxonomic classification.</title>
        <authorList>
            <person name="Goeker M."/>
        </authorList>
    </citation>
    <scope>NUCLEOTIDE SEQUENCE [LARGE SCALE GENOMIC DNA]</scope>
    <source>
        <strain evidence="1 2">DSM 12252</strain>
    </source>
</reference>
<name>A0A7W7Y7A0_9BACT</name>
<dbReference type="AlphaFoldDB" id="A0A7W7Y7A0"/>
<dbReference type="SUPFAM" id="SSF81853">
    <property type="entry name" value="Family 10 polysaccharide lyase"/>
    <property type="match status" value="1"/>
</dbReference>
<evidence type="ECO:0000313" key="2">
    <source>
        <dbReference type="Proteomes" id="UP000590740"/>
    </source>
</evidence>
<dbReference type="EMBL" id="JACHIG010000001">
    <property type="protein sequence ID" value="MBB5030914.1"/>
    <property type="molecule type" value="Genomic_DNA"/>
</dbReference>
<sequence length="476" mass="53278">MFYHSKAATHGGYVYRYSSDFKLREAEGIPGKDTIWIQPPGTPAVGMAMLDAYEVTKDEKCLAAAVEAAHAVARTQLVSGGWDYSGDFAEKDREKHLYRRDVNGRLIERRKVPASEGGWHVWRKHANKNNYSTFDDDVSQAATRLLVRVDAALGGKDAEIKEAAEFALSAILATQYPSGGWSANWDSFPKAPPTTAMYPIKAGSYPADWPRKWPKDFTGCYVLNDNTHATLMSTLILAWQLRGEEKYLEAAKRGGDFLVAAQMPDPQPAWAQQYDAEMQPEWSRAFEPSAICGRESQAAMWALLKLAAVTGEKKYLAPLPRAIAYLRKALLPDGRIARYYELQTNKPLYFERGEGGKGFVLTYSDAKASSNYGWKWDSELEALESFRQKIERGERVVFPRVEKERWSSPPTEGEIAIILKEQHADGSWPVTDEERGWMRDASGKKTRPAGGVIYSLDFVQNVKALCAWLKAKGGGR</sequence>
<comment type="caution">
    <text evidence="1">The sequence shown here is derived from an EMBL/GenBank/DDBJ whole genome shotgun (WGS) entry which is preliminary data.</text>
</comment>
<gene>
    <name evidence="1" type="ORF">HNQ65_000468</name>
</gene>
<evidence type="ECO:0008006" key="3">
    <source>
        <dbReference type="Google" id="ProtNLM"/>
    </source>
</evidence>
<proteinExistence type="predicted"/>
<organism evidence="1 2">
    <name type="scientific">Prosthecobacter vanneervenii</name>
    <dbReference type="NCBI Taxonomy" id="48466"/>
    <lineage>
        <taxon>Bacteria</taxon>
        <taxon>Pseudomonadati</taxon>
        <taxon>Verrucomicrobiota</taxon>
        <taxon>Verrucomicrobiia</taxon>
        <taxon>Verrucomicrobiales</taxon>
        <taxon>Verrucomicrobiaceae</taxon>
        <taxon>Prosthecobacter</taxon>
    </lineage>
</organism>
<evidence type="ECO:0000313" key="1">
    <source>
        <dbReference type="EMBL" id="MBB5030914.1"/>
    </source>
</evidence>
<dbReference type="RefSeq" id="WP_184337864.1">
    <property type="nucleotide sequence ID" value="NZ_JACHIG010000001.1"/>
</dbReference>
<accession>A0A7W7Y7A0</accession>
<dbReference type="Gene3D" id="1.50.10.20">
    <property type="match status" value="1"/>
</dbReference>
<protein>
    <recommendedName>
        <fullName evidence="3">Pectic acid lyase</fullName>
    </recommendedName>
</protein>